<dbReference type="Gene3D" id="1.10.1050.10">
    <property type="entry name" value="Ribosomal Protein S4 Delta 41, Chain A, domain 1"/>
    <property type="match status" value="1"/>
</dbReference>
<evidence type="ECO:0000313" key="12">
    <source>
        <dbReference type="Proteomes" id="UP000177165"/>
    </source>
</evidence>
<dbReference type="InterPro" id="IPR005709">
    <property type="entry name" value="Ribosomal_uS4_bac-type"/>
</dbReference>
<evidence type="ECO:0000256" key="3">
    <source>
        <dbReference type="ARBA" id="ARBA00022884"/>
    </source>
</evidence>
<dbReference type="PANTHER" id="PTHR11831:SF4">
    <property type="entry name" value="SMALL RIBOSOMAL SUBUNIT PROTEIN US4M"/>
    <property type="match status" value="1"/>
</dbReference>
<dbReference type="InterPro" id="IPR036986">
    <property type="entry name" value="S4_RNA-bd_sf"/>
</dbReference>
<dbReference type="HAMAP" id="MF_01306_B">
    <property type="entry name" value="Ribosomal_uS4_B"/>
    <property type="match status" value="1"/>
</dbReference>
<evidence type="ECO:0000256" key="2">
    <source>
        <dbReference type="ARBA" id="ARBA00022730"/>
    </source>
</evidence>
<dbReference type="InterPro" id="IPR018079">
    <property type="entry name" value="Ribosomal_uS4_CS"/>
</dbReference>
<dbReference type="InterPro" id="IPR022801">
    <property type="entry name" value="Ribosomal_uS4"/>
</dbReference>
<comment type="function">
    <text evidence="7">With S5 and S12 plays an important role in translational accuracy.</text>
</comment>
<dbReference type="PANTHER" id="PTHR11831">
    <property type="entry name" value="30S 40S RIBOSOMAL PROTEIN"/>
    <property type="match status" value="1"/>
</dbReference>
<comment type="subunit">
    <text evidence="7">Part of the 30S ribosomal subunit. Contacts protein S5. The interaction surface between S4 and S5 is involved in control of translational fidelity.</text>
</comment>
<comment type="function">
    <text evidence="7">One of the primary rRNA binding proteins, it binds directly to 16S rRNA where it nucleates assembly of the body of the 30S subunit.</text>
</comment>
<dbReference type="GO" id="GO:0015935">
    <property type="term" value="C:small ribosomal subunit"/>
    <property type="evidence" value="ECO:0007669"/>
    <property type="project" value="InterPro"/>
</dbReference>
<dbReference type="GO" id="GO:0019843">
    <property type="term" value="F:rRNA binding"/>
    <property type="evidence" value="ECO:0007669"/>
    <property type="project" value="UniProtKB-UniRule"/>
</dbReference>
<evidence type="ECO:0000256" key="4">
    <source>
        <dbReference type="ARBA" id="ARBA00022980"/>
    </source>
</evidence>
<dbReference type="SMART" id="SM01390">
    <property type="entry name" value="Ribosomal_S4"/>
    <property type="match status" value="1"/>
</dbReference>
<dbReference type="Pfam" id="PF01479">
    <property type="entry name" value="S4"/>
    <property type="match status" value="1"/>
</dbReference>
<evidence type="ECO:0000313" key="11">
    <source>
        <dbReference type="EMBL" id="OGY78976.1"/>
    </source>
</evidence>
<dbReference type="CDD" id="cd00165">
    <property type="entry name" value="S4"/>
    <property type="match status" value="1"/>
</dbReference>
<evidence type="ECO:0000256" key="7">
    <source>
        <dbReference type="HAMAP-Rule" id="MF_01306"/>
    </source>
</evidence>
<dbReference type="InterPro" id="IPR002942">
    <property type="entry name" value="S4_RNA-bd"/>
</dbReference>
<accession>A0A1G2AR39</accession>
<dbReference type="GO" id="GO:0003735">
    <property type="term" value="F:structural constituent of ribosome"/>
    <property type="evidence" value="ECO:0007669"/>
    <property type="project" value="InterPro"/>
</dbReference>
<name>A0A1G2AR39_9BACT</name>
<evidence type="ECO:0000259" key="9">
    <source>
        <dbReference type="SMART" id="SM00363"/>
    </source>
</evidence>
<keyword evidence="5 7" id="KW-0687">Ribonucleoprotein</keyword>
<dbReference type="FunFam" id="1.10.1050.10:FF:000001">
    <property type="entry name" value="30S ribosomal protein S4"/>
    <property type="match status" value="1"/>
</dbReference>
<evidence type="ECO:0000256" key="6">
    <source>
        <dbReference type="ARBA" id="ARBA00035254"/>
    </source>
</evidence>
<dbReference type="EMBL" id="MHKB01000011">
    <property type="protein sequence ID" value="OGY78976.1"/>
    <property type="molecule type" value="Genomic_DNA"/>
</dbReference>
<sequence length="213" mass="24277">MSQYLGAKCKLCRRAGAKLFLKGERCLSSKCAIVKRNYPPGQHGGERQGRLSEYGLQLRTKQKLKQMYGLREAQFLNTFQKAERLRGNTAAHLMRLLEQRLDTIVLRGGFASSRAQARQLVQHGHFLVNDKKVNIPSYQTKVGDTITVSQTKTNKTFWKDRSARSTSEVRELEIPQWLSSDLAQGVMKILTEPETQQLADNMNISLIVEFYSK</sequence>
<dbReference type="SUPFAM" id="SSF55174">
    <property type="entry name" value="Alpha-L RNA-binding motif"/>
    <property type="match status" value="1"/>
</dbReference>
<dbReference type="NCBIfam" id="TIGR01017">
    <property type="entry name" value="rpsD_bact"/>
    <property type="match status" value="1"/>
</dbReference>
<feature type="domain" description="Small ribosomal subunit protein uS4 N-terminal" evidence="10">
    <location>
        <begin position="3"/>
        <end position="98"/>
    </location>
</feature>
<evidence type="ECO:0000259" key="10">
    <source>
        <dbReference type="SMART" id="SM01390"/>
    </source>
</evidence>
<dbReference type="Pfam" id="PF00163">
    <property type="entry name" value="Ribosomal_S4"/>
    <property type="match status" value="1"/>
</dbReference>
<dbReference type="STRING" id="1798540.A3B74_03755"/>
<dbReference type="Gene3D" id="3.10.290.10">
    <property type="entry name" value="RNA-binding S4 domain"/>
    <property type="match status" value="1"/>
</dbReference>
<organism evidence="11 12">
    <name type="scientific">Candidatus Kerfeldbacteria bacterium RIFCSPHIGHO2_02_FULL_42_14</name>
    <dbReference type="NCBI Taxonomy" id="1798540"/>
    <lineage>
        <taxon>Bacteria</taxon>
        <taxon>Candidatus Kerfeldiibacteriota</taxon>
    </lineage>
</organism>
<keyword evidence="4 7" id="KW-0689">Ribosomal protein</keyword>
<dbReference type="InterPro" id="IPR001912">
    <property type="entry name" value="Ribosomal_uS4_N"/>
</dbReference>
<comment type="caution">
    <text evidence="11">The sequence shown here is derived from an EMBL/GenBank/DDBJ whole genome shotgun (WGS) entry which is preliminary data.</text>
</comment>
<feature type="domain" description="RNA-binding S4" evidence="9">
    <location>
        <begin position="99"/>
        <end position="157"/>
    </location>
</feature>
<dbReference type="GO" id="GO:0006412">
    <property type="term" value="P:translation"/>
    <property type="evidence" value="ECO:0007669"/>
    <property type="project" value="UniProtKB-UniRule"/>
</dbReference>
<dbReference type="Proteomes" id="UP000177165">
    <property type="component" value="Unassembled WGS sequence"/>
</dbReference>
<evidence type="ECO:0000256" key="8">
    <source>
        <dbReference type="RuleBase" id="RU003699"/>
    </source>
</evidence>
<dbReference type="PROSITE" id="PS00632">
    <property type="entry name" value="RIBOSOMAL_S4"/>
    <property type="match status" value="1"/>
</dbReference>
<comment type="similarity">
    <text evidence="1 7 8">Belongs to the universal ribosomal protein uS4 family.</text>
</comment>
<keyword evidence="2 7" id="KW-0699">rRNA-binding</keyword>
<evidence type="ECO:0000256" key="1">
    <source>
        <dbReference type="ARBA" id="ARBA00007465"/>
    </source>
</evidence>
<keyword evidence="3 7" id="KW-0694">RNA-binding</keyword>
<proteinExistence type="inferred from homology"/>
<dbReference type="FunFam" id="3.10.290.10:FF:000001">
    <property type="entry name" value="30S ribosomal protein S4"/>
    <property type="match status" value="1"/>
</dbReference>
<gene>
    <name evidence="7" type="primary">rpsD</name>
    <name evidence="11" type="ORF">A3B74_03755</name>
</gene>
<protein>
    <recommendedName>
        <fullName evidence="6 7">Small ribosomal subunit protein uS4</fullName>
    </recommendedName>
</protein>
<dbReference type="NCBIfam" id="NF003717">
    <property type="entry name" value="PRK05327.1"/>
    <property type="match status" value="1"/>
</dbReference>
<dbReference type="SMART" id="SM00363">
    <property type="entry name" value="S4"/>
    <property type="match status" value="1"/>
</dbReference>
<reference evidence="11 12" key="1">
    <citation type="journal article" date="2016" name="Nat. Commun.">
        <title>Thousands of microbial genomes shed light on interconnected biogeochemical processes in an aquifer system.</title>
        <authorList>
            <person name="Anantharaman K."/>
            <person name="Brown C.T."/>
            <person name="Hug L.A."/>
            <person name="Sharon I."/>
            <person name="Castelle C.J."/>
            <person name="Probst A.J."/>
            <person name="Thomas B.C."/>
            <person name="Singh A."/>
            <person name="Wilkins M.J."/>
            <person name="Karaoz U."/>
            <person name="Brodie E.L."/>
            <person name="Williams K.H."/>
            <person name="Hubbard S.S."/>
            <person name="Banfield J.F."/>
        </authorList>
    </citation>
    <scope>NUCLEOTIDE SEQUENCE [LARGE SCALE GENOMIC DNA]</scope>
</reference>
<dbReference type="GO" id="GO:0042274">
    <property type="term" value="P:ribosomal small subunit biogenesis"/>
    <property type="evidence" value="ECO:0007669"/>
    <property type="project" value="TreeGrafter"/>
</dbReference>
<dbReference type="AlphaFoldDB" id="A0A1G2AR39"/>
<dbReference type="PROSITE" id="PS50889">
    <property type="entry name" value="S4"/>
    <property type="match status" value="1"/>
</dbReference>
<evidence type="ECO:0000256" key="5">
    <source>
        <dbReference type="ARBA" id="ARBA00023274"/>
    </source>
</evidence>